<accession>A0A6D2KBP3</accession>
<comment type="caution">
    <text evidence="2">The sequence shown here is derived from an EMBL/GenBank/DDBJ whole genome shotgun (WGS) entry which is preliminary data.</text>
</comment>
<sequence length="171" mass="20218">MTRRSNPNTTIEEDLDIDQLERTLRRLRRERMNPGGEGAPNRPTTRPTKRGEPMILLIQQKLELTSQHRPETFLHPIRTRPMQLSRYSHLLTRRDHHRRLQMDIIVTVTTKGCLKTNLTHLQGECQTRSIQGTKLWETLIRPMLSLWIGIQSDRLYLQGTILRSNRRSLPW</sequence>
<dbReference type="EMBL" id="CACVBM020001358">
    <property type="protein sequence ID" value="CAA7046870.1"/>
    <property type="molecule type" value="Genomic_DNA"/>
</dbReference>
<feature type="region of interest" description="Disordered" evidence="1">
    <location>
        <begin position="28"/>
        <end position="51"/>
    </location>
</feature>
<name>A0A6D2KBP3_9BRAS</name>
<keyword evidence="3" id="KW-1185">Reference proteome</keyword>
<evidence type="ECO:0000313" key="2">
    <source>
        <dbReference type="EMBL" id="CAA7046870.1"/>
    </source>
</evidence>
<evidence type="ECO:0000313" key="3">
    <source>
        <dbReference type="Proteomes" id="UP000467841"/>
    </source>
</evidence>
<protein>
    <submittedName>
        <fullName evidence="2">Uncharacterized protein</fullName>
    </submittedName>
</protein>
<evidence type="ECO:0000256" key="1">
    <source>
        <dbReference type="SAM" id="MobiDB-lite"/>
    </source>
</evidence>
<dbReference type="Proteomes" id="UP000467841">
    <property type="component" value="Unassembled WGS sequence"/>
</dbReference>
<organism evidence="2 3">
    <name type="scientific">Microthlaspi erraticum</name>
    <dbReference type="NCBI Taxonomy" id="1685480"/>
    <lineage>
        <taxon>Eukaryota</taxon>
        <taxon>Viridiplantae</taxon>
        <taxon>Streptophyta</taxon>
        <taxon>Embryophyta</taxon>
        <taxon>Tracheophyta</taxon>
        <taxon>Spermatophyta</taxon>
        <taxon>Magnoliopsida</taxon>
        <taxon>eudicotyledons</taxon>
        <taxon>Gunneridae</taxon>
        <taxon>Pentapetalae</taxon>
        <taxon>rosids</taxon>
        <taxon>malvids</taxon>
        <taxon>Brassicales</taxon>
        <taxon>Brassicaceae</taxon>
        <taxon>Coluteocarpeae</taxon>
        <taxon>Microthlaspi</taxon>
    </lineage>
</organism>
<dbReference type="AlphaFoldDB" id="A0A6D2KBP3"/>
<reference evidence="2" key="1">
    <citation type="submission" date="2020-01" db="EMBL/GenBank/DDBJ databases">
        <authorList>
            <person name="Mishra B."/>
        </authorList>
    </citation>
    <scope>NUCLEOTIDE SEQUENCE [LARGE SCALE GENOMIC DNA]</scope>
</reference>
<proteinExistence type="predicted"/>
<gene>
    <name evidence="2" type="ORF">MERR_LOCUS34105</name>
</gene>